<gene>
    <name evidence="4" type="ORF">GQA70_08340</name>
</gene>
<accession>A0ABX7F725</accession>
<evidence type="ECO:0000313" key="4">
    <source>
        <dbReference type="EMBL" id="QRF66315.1"/>
    </source>
</evidence>
<dbReference type="PANTHER" id="PTHR36505">
    <property type="entry name" value="BLR1072 PROTEIN"/>
    <property type="match status" value="1"/>
</dbReference>
<dbReference type="Gene3D" id="2.30.30.240">
    <property type="entry name" value="PRC-barrel domain"/>
    <property type="match status" value="1"/>
</dbReference>
<feature type="domain" description="PRC-barrel" evidence="3">
    <location>
        <begin position="178"/>
        <end position="226"/>
    </location>
</feature>
<feature type="compositionally biased region" description="Low complexity" evidence="1">
    <location>
        <begin position="32"/>
        <end position="50"/>
    </location>
</feature>
<reference evidence="4 5" key="1">
    <citation type="submission" date="2019-12" db="EMBL/GenBank/DDBJ databases">
        <title>Complete Genome Sequence of a Quorum-Sensing Bacterium,Rhodobacteraceae bacterium C31, Isolated from a marine microalgae symbiotic bacteria.</title>
        <authorList>
            <person name="Zhang Y."/>
        </authorList>
    </citation>
    <scope>NUCLEOTIDE SEQUENCE [LARGE SCALE GENOMIC DNA]</scope>
    <source>
        <strain evidence="4 5">C31</strain>
    </source>
</reference>
<feature type="compositionally biased region" description="Low complexity" evidence="1">
    <location>
        <begin position="108"/>
        <end position="128"/>
    </location>
</feature>
<protein>
    <recommendedName>
        <fullName evidence="3">PRC-barrel domain-containing protein</fullName>
    </recommendedName>
</protein>
<feature type="region of interest" description="Disordered" evidence="1">
    <location>
        <begin position="96"/>
        <end position="128"/>
    </location>
</feature>
<organism evidence="4 5">
    <name type="scientific">Ponticoccus alexandrii</name>
    <dbReference type="NCBI Taxonomy" id="1943633"/>
    <lineage>
        <taxon>Bacteria</taxon>
        <taxon>Pseudomonadati</taxon>
        <taxon>Pseudomonadota</taxon>
        <taxon>Alphaproteobacteria</taxon>
        <taxon>Rhodobacterales</taxon>
        <taxon>Roseobacteraceae</taxon>
        <taxon>Ponticoccus</taxon>
    </lineage>
</organism>
<proteinExistence type="predicted"/>
<evidence type="ECO:0000256" key="1">
    <source>
        <dbReference type="SAM" id="MobiDB-lite"/>
    </source>
</evidence>
<feature type="signal peptide" evidence="2">
    <location>
        <begin position="1"/>
        <end position="20"/>
    </location>
</feature>
<evidence type="ECO:0000313" key="5">
    <source>
        <dbReference type="Proteomes" id="UP000596387"/>
    </source>
</evidence>
<dbReference type="Pfam" id="PF05239">
    <property type="entry name" value="PRC"/>
    <property type="match status" value="1"/>
</dbReference>
<feature type="region of interest" description="Disordered" evidence="1">
    <location>
        <begin position="25"/>
        <end position="53"/>
    </location>
</feature>
<dbReference type="InterPro" id="IPR011033">
    <property type="entry name" value="PRC_barrel-like_sf"/>
</dbReference>
<sequence>MKRFLMTTAVAALVPMYAIAQEEPADGTVLPTDDPAATAQADTGAAVDPAVETDADVADAEAADPMAEDGEKSDMADAADPMAEDADADVADAEAADPMAEDAEDPAMADAADPAADPMAGDSDMAAADGGMGGSLGIQGMVPVSAISGGVVYTTTVDSADANWEGTASYDAVGEGWERIGSIQDVVLSSEGKIEGIVAEVGGFLGIGDKFVMLPTTDFKLVPIDEDSYAVVTPYTTDQLTDMETYDSTM</sequence>
<feature type="chain" id="PRO_5047388048" description="PRC-barrel domain-containing protein" evidence="2">
    <location>
        <begin position="21"/>
        <end position="250"/>
    </location>
</feature>
<dbReference type="SUPFAM" id="SSF50346">
    <property type="entry name" value="PRC-barrel domain"/>
    <property type="match status" value="1"/>
</dbReference>
<feature type="compositionally biased region" description="Acidic residues" evidence="1">
    <location>
        <begin position="96"/>
        <end position="107"/>
    </location>
</feature>
<evidence type="ECO:0000259" key="3">
    <source>
        <dbReference type="Pfam" id="PF05239"/>
    </source>
</evidence>
<dbReference type="InterPro" id="IPR027275">
    <property type="entry name" value="PRC-brl_dom"/>
</dbReference>
<dbReference type="PANTHER" id="PTHR36505:SF1">
    <property type="entry name" value="BLR1072 PROTEIN"/>
    <property type="match status" value="1"/>
</dbReference>
<dbReference type="RefSeq" id="WP_023848194.1">
    <property type="nucleotide sequence ID" value="NZ_CP047166.1"/>
</dbReference>
<evidence type="ECO:0000256" key="2">
    <source>
        <dbReference type="SAM" id="SignalP"/>
    </source>
</evidence>
<keyword evidence="2" id="KW-0732">Signal</keyword>
<dbReference type="Proteomes" id="UP000596387">
    <property type="component" value="Chromosome"/>
</dbReference>
<keyword evidence="5" id="KW-1185">Reference proteome</keyword>
<dbReference type="EMBL" id="CP047166">
    <property type="protein sequence ID" value="QRF66315.1"/>
    <property type="molecule type" value="Genomic_DNA"/>
</dbReference>
<name>A0ABX7F725_9RHOB</name>